<dbReference type="Pfam" id="PF01810">
    <property type="entry name" value="LysE"/>
    <property type="match status" value="1"/>
</dbReference>
<gene>
    <name evidence="7" type="ORF">AQS70_02335</name>
</gene>
<keyword evidence="4 6" id="KW-1133">Transmembrane helix</keyword>
<name>A0A0Q1CG67_9PSED</name>
<evidence type="ECO:0000256" key="5">
    <source>
        <dbReference type="ARBA" id="ARBA00023136"/>
    </source>
</evidence>
<dbReference type="OrthoDB" id="9812084at2"/>
<evidence type="ECO:0000256" key="6">
    <source>
        <dbReference type="SAM" id="Phobius"/>
    </source>
</evidence>
<feature type="transmembrane region" description="Helical" evidence="6">
    <location>
        <begin position="125"/>
        <end position="141"/>
    </location>
</feature>
<dbReference type="GO" id="GO:0005886">
    <property type="term" value="C:plasma membrane"/>
    <property type="evidence" value="ECO:0007669"/>
    <property type="project" value="UniProtKB-SubCell"/>
</dbReference>
<dbReference type="RefSeq" id="WP_055103017.1">
    <property type="nucleotide sequence ID" value="NZ_LLWH01000165.1"/>
</dbReference>
<evidence type="ECO:0000256" key="2">
    <source>
        <dbReference type="ARBA" id="ARBA00022475"/>
    </source>
</evidence>
<evidence type="ECO:0000256" key="4">
    <source>
        <dbReference type="ARBA" id="ARBA00022989"/>
    </source>
</evidence>
<comment type="subcellular location">
    <subcellularLocation>
        <location evidence="1">Cell membrane</location>
        <topology evidence="1">Multi-pass membrane protein</topology>
    </subcellularLocation>
</comment>
<dbReference type="AlphaFoldDB" id="A0A0Q1CG67"/>
<proteinExistence type="predicted"/>
<feature type="transmembrane region" description="Helical" evidence="6">
    <location>
        <begin position="35"/>
        <end position="59"/>
    </location>
</feature>
<evidence type="ECO:0000256" key="3">
    <source>
        <dbReference type="ARBA" id="ARBA00022692"/>
    </source>
</evidence>
<dbReference type="Proteomes" id="UP000050342">
    <property type="component" value="Unassembled WGS sequence"/>
</dbReference>
<dbReference type="PANTHER" id="PTHR30086">
    <property type="entry name" value="ARGININE EXPORTER PROTEIN ARGO"/>
    <property type="match status" value="1"/>
</dbReference>
<sequence length="203" mass="21781">MWLSVTGLLPFLLFAFVASITPGPTNILVLSNSHRYGISAALPIIFGASASAAALVLVVGSGFGQSISGVPWVQHTLQGCGIAWLSYLSWQIFNAPISTPHQTDANQRRLGMWGAASLQLINPKSWMMALAVISVFATQGADQQSHVQLLALVFFVVSMPCLGIWALLGAGSARVLQTPRAKQRFNRCMALLLLTSAWLSLFI</sequence>
<accession>A0A0Q1CG67</accession>
<dbReference type="PANTHER" id="PTHR30086:SF20">
    <property type="entry name" value="ARGININE EXPORTER PROTEIN ARGO-RELATED"/>
    <property type="match status" value="1"/>
</dbReference>
<keyword evidence="3 6" id="KW-0812">Transmembrane</keyword>
<feature type="transmembrane region" description="Helical" evidence="6">
    <location>
        <begin position="185"/>
        <end position="202"/>
    </location>
</feature>
<dbReference type="EMBL" id="LLWH01000165">
    <property type="protein sequence ID" value="KQB53608.1"/>
    <property type="molecule type" value="Genomic_DNA"/>
</dbReference>
<comment type="caution">
    <text evidence="7">The sequence shown here is derived from an EMBL/GenBank/DDBJ whole genome shotgun (WGS) entry which is preliminary data.</text>
</comment>
<evidence type="ECO:0000256" key="1">
    <source>
        <dbReference type="ARBA" id="ARBA00004651"/>
    </source>
</evidence>
<evidence type="ECO:0000313" key="8">
    <source>
        <dbReference type="Proteomes" id="UP000050342"/>
    </source>
</evidence>
<feature type="transmembrane region" description="Helical" evidence="6">
    <location>
        <begin position="147"/>
        <end position="173"/>
    </location>
</feature>
<organism evidence="7 8">
    <name type="scientific">Pseudomonas endophytica</name>
    <dbReference type="NCBI Taxonomy" id="1563157"/>
    <lineage>
        <taxon>Bacteria</taxon>
        <taxon>Pseudomonadati</taxon>
        <taxon>Pseudomonadota</taxon>
        <taxon>Gammaproteobacteria</taxon>
        <taxon>Pseudomonadales</taxon>
        <taxon>Pseudomonadaceae</taxon>
        <taxon>Pseudomonas</taxon>
    </lineage>
</organism>
<keyword evidence="5 6" id="KW-0472">Membrane</keyword>
<dbReference type="GO" id="GO:0015171">
    <property type="term" value="F:amino acid transmembrane transporter activity"/>
    <property type="evidence" value="ECO:0007669"/>
    <property type="project" value="TreeGrafter"/>
</dbReference>
<evidence type="ECO:0000313" key="7">
    <source>
        <dbReference type="EMBL" id="KQB53608.1"/>
    </source>
</evidence>
<dbReference type="GO" id="GO:0033228">
    <property type="term" value="P:cysteine export across plasma membrane"/>
    <property type="evidence" value="ECO:0007669"/>
    <property type="project" value="TreeGrafter"/>
</dbReference>
<keyword evidence="8" id="KW-1185">Reference proteome</keyword>
<keyword evidence="2" id="KW-1003">Cell membrane</keyword>
<protein>
    <submittedName>
        <fullName evidence="7">Lysine transporter LysE</fullName>
    </submittedName>
</protein>
<dbReference type="STRING" id="1563157.AQS70_02335"/>
<reference evidence="7 8" key="1">
    <citation type="submission" date="2015-10" db="EMBL/GenBank/DDBJ databases">
        <title>Pseudomonas helleri sp. nov. and Pseudomonas weihenstephanensis sp. nov., isolated from raw cows milk.</title>
        <authorList>
            <person name="Von Neubeck M."/>
            <person name="Huptas C."/>
            <person name="Wenning M."/>
            <person name="Scherer S."/>
        </authorList>
    </citation>
    <scope>NUCLEOTIDE SEQUENCE [LARGE SCALE GENOMIC DNA]</scope>
    <source>
        <strain evidence="7 8">BSTT44</strain>
    </source>
</reference>
<dbReference type="InterPro" id="IPR001123">
    <property type="entry name" value="LeuE-type"/>
</dbReference>